<name>A9E401_9FLAO</name>
<keyword evidence="1" id="KW-0732">Signal</keyword>
<evidence type="ECO:0008006" key="4">
    <source>
        <dbReference type="Google" id="ProtNLM"/>
    </source>
</evidence>
<dbReference type="RefSeq" id="WP_007094461.1">
    <property type="nucleotide sequence ID" value="NZ_CP142125.1"/>
</dbReference>
<dbReference type="HOGENOM" id="CLU_049151_0_0_10"/>
<keyword evidence="3" id="KW-1185">Reference proteome</keyword>
<evidence type="ECO:0000313" key="3">
    <source>
        <dbReference type="Proteomes" id="UP000002945"/>
    </source>
</evidence>
<accession>A9E401</accession>
<organism evidence="2 3">
    <name type="scientific">Kordia algicida OT-1</name>
    <dbReference type="NCBI Taxonomy" id="391587"/>
    <lineage>
        <taxon>Bacteria</taxon>
        <taxon>Pseudomonadati</taxon>
        <taxon>Bacteroidota</taxon>
        <taxon>Flavobacteriia</taxon>
        <taxon>Flavobacteriales</taxon>
        <taxon>Flavobacteriaceae</taxon>
        <taxon>Kordia</taxon>
    </lineage>
</organism>
<feature type="chain" id="PRO_5002738003" description="Adhesin domain-containing protein" evidence="1">
    <location>
        <begin position="22"/>
        <end position="363"/>
    </location>
</feature>
<feature type="signal peptide" evidence="1">
    <location>
        <begin position="1"/>
        <end position="21"/>
    </location>
</feature>
<dbReference type="Proteomes" id="UP000002945">
    <property type="component" value="Unassembled WGS sequence"/>
</dbReference>
<dbReference type="STRING" id="391587.KAOT1_09496"/>
<sequence length="363" mass="40717">MKTLLYKLTLLAFLLPVLTFANNGKGKLKGKYTKEKTITKEYSVNDDALVKIKNSYGAIHMTAWDKNTVAIEVVIKTNGNSESKVKERLQQIDVDFNNSSSMVSAKTNFNNGSKAWWKWNKRNNVSVTVNYTVKFPRGNELDLINDYGSIFVNKAENRVSLNCDYGSMEIGELLADNNSLNFDYTNDVTVAYMKSGRINADYSSFTLNKGGNIDLNADYTKSRFGTINNIQYNCDYNTLQIAQANNIQGAGDYLSLRLGTITGNVDLTADYGSIKISEMTDDAGNIKIESEYAGIKIGYQSGYHFNFEFDLEYASLKGDSSFTMNKKRVESSSKYYQGYYGDSNSSNNISINSEYGSVRFEKQ</sequence>
<evidence type="ECO:0000313" key="2">
    <source>
        <dbReference type="EMBL" id="EDP95296.1"/>
    </source>
</evidence>
<dbReference type="eggNOG" id="COG3595">
    <property type="taxonomic scope" value="Bacteria"/>
</dbReference>
<gene>
    <name evidence="2" type="ORF">KAOT1_09496</name>
</gene>
<reference evidence="2 3" key="1">
    <citation type="journal article" date="2011" name="J. Bacteriol.">
        <title>Genome sequence of the algicidal bacterium Kordia algicida OT-1.</title>
        <authorList>
            <person name="Lee H.S."/>
            <person name="Kang S.G."/>
            <person name="Kwon K.K."/>
            <person name="Lee J.H."/>
            <person name="Kim S.J."/>
        </authorList>
    </citation>
    <scope>NUCLEOTIDE SEQUENCE [LARGE SCALE GENOMIC DNA]</scope>
    <source>
        <strain evidence="2 3">OT-1</strain>
    </source>
</reference>
<dbReference type="EMBL" id="ABIB01000009">
    <property type="protein sequence ID" value="EDP95296.1"/>
    <property type="molecule type" value="Genomic_DNA"/>
</dbReference>
<protein>
    <recommendedName>
        <fullName evidence="4">Adhesin domain-containing protein</fullName>
    </recommendedName>
</protein>
<evidence type="ECO:0000256" key="1">
    <source>
        <dbReference type="SAM" id="SignalP"/>
    </source>
</evidence>
<proteinExistence type="predicted"/>
<comment type="caution">
    <text evidence="2">The sequence shown here is derived from an EMBL/GenBank/DDBJ whole genome shotgun (WGS) entry which is preliminary data.</text>
</comment>
<dbReference type="OrthoDB" id="1117657at2"/>
<dbReference type="AlphaFoldDB" id="A9E401"/>